<proteinExistence type="predicted"/>
<name>A0A8X6QYX2_NEPPI</name>
<comment type="caution">
    <text evidence="1">The sequence shown here is derived from an EMBL/GenBank/DDBJ whole genome shotgun (WGS) entry which is preliminary data.</text>
</comment>
<evidence type="ECO:0000313" key="1">
    <source>
        <dbReference type="EMBL" id="GFU56373.1"/>
    </source>
</evidence>
<keyword evidence="2" id="KW-1185">Reference proteome</keyword>
<gene>
    <name evidence="1" type="primary">X975_03623</name>
    <name evidence="1" type="ORF">NPIL_209611</name>
</gene>
<accession>A0A8X6QYX2</accession>
<protein>
    <submittedName>
        <fullName evidence="1">PiggyBac transposable element-derived protein 4</fullName>
    </submittedName>
</protein>
<evidence type="ECO:0000313" key="2">
    <source>
        <dbReference type="Proteomes" id="UP000887013"/>
    </source>
</evidence>
<dbReference type="OrthoDB" id="6435846at2759"/>
<reference evidence="1" key="1">
    <citation type="submission" date="2020-08" db="EMBL/GenBank/DDBJ databases">
        <title>Multicomponent nature underlies the extraordinary mechanical properties of spider dragline silk.</title>
        <authorList>
            <person name="Kono N."/>
            <person name="Nakamura H."/>
            <person name="Mori M."/>
            <person name="Yoshida Y."/>
            <person name="Ohtoshi R."/>
            <person name="Malay A.D."/>
            <person name="Moran D.A.P."/>
            <person name="Tomita M."/>
            <person name="Numata K."/>
            <person name="Arakawa K."/>
        </authorList>
    </citation>
    <scope>NUCLEOTIDE SEQUENCE</scope>
</reference>
<sequence length="148" mass="17122">MTNCSGPDITQVKRKQNDGKRAMTYCNTALVDYNGFMGGLDLSDLKICLYDFDRRSTKWREKVFYKLLIMADVNTRILFQETKHKKMPLLLYIVPEIESLFAQDKENALVKRKKSDCPSNAIKLMLNVEDHLPLEGPKKKMCPLCQTK</sequence>
<dbReference type="Proteomes" id="UP000887013">
    <property type="component" value="Unassembled WGS sequence"/>
</dbReference>
<dbReference type="EMBL" id="BMAW01039575">
    <property type="protein sequence ID" value="GFU56373.1"/>
    <property type="molecule type" value="Genomic_DNA"/>
</dbReference>
<dbReference type="AlphaFoldDB" id="A0A8X6QYX2"/>
<organism evidence="1 2">
    <name type="scientific">Nephila pilipes</name>
    <name type="common">Giant wood spider</name>
    <name type="synonym">Nephila maculata</name>
    <dbReference type="NCBI Taxonomy" id="299642"/>
    <lineage>
        <taxon>Eukaryota</taxon>
        <taxon>Metazoa</taxon>
        <taxon>Ecdysozoa</taxon>
        <taxon>Arthropoda</taxon>
        <taxon>Chelicerata</taxon>
        <taxon>Arachnida</taxon>
        <taxon>Araneae</taxon>
        <taxon>Araneomorphae</taxon>
        <taxon>Entelegynae</taxon>
        <taxon>Araneoidea</taxon>
        <taxon>Nephilidae</taxon>
        <taxon>Nephila</taxon>
    </lineage>
</organism>